<dbReference type="EMBL" id="JAPNOA010000056">
    <property type="protein sequence ID" value="MCY0966512.1"/>
    <property type="molecule type" value="Genomic_DNA"/>
</dbReference>
<evidence type="ECO:0000259" key="1">
    <source>
        <dbReference type="PROSITE" id="PS50943"/>
    </source>
</evidence>
<reference evidence="2" key="1">
    <citation type="submission" date="2022-11" db="EMBL/GenBank/DDBJ databases">
        <title>Parathalassolutuus dongxingensis gen. nov., sp. nov., a novel member of family Oceanospirillaceae isolated from a coastal shrimp pond in Guangxi, China.</title>
        <authorList>
            <person name="Chen H."/>
        </authorList>
    </citation>
    <scope>NUCLEOTIDE SEQUENCE</scope>
    <source>
        <strain evidence="2">G-43</strain>
    </source>
</reference>
<accession>A0A9X3EFA3</accession>
<comment type="caution">
    <text evidence="2">The sequence shown here is derived from an EMBL/GenBank/DDBJ whole genome shotgun (WGS) entry which is preliminary data.</text>
</comment>
<dbReference type="Gene3D" id="1.10.260.40">
    <property type="entry name" value="lambda repressor-like DNA-binding domains"/>
    <property type="match status" value="1"/>
</dbReference>
<gene>
    <name evidence="2" type="ORF">OUO13_15095</name>
</gene>
<dbReference type="InterPro" id="IPR010982">
    <property type="entry name" value="Lambda_DNA-bd_dom_sf"/>
</dbReference>
<dbReference type="SMART" id="SM00530">
    <property type="entry name" value="HTH_XRE"/>
    <property type="match status" value="1"/>
</dbReference>
<dbReference type="PROSITE" id="PS50943">
    <property type="entry name" value="HTH_CROC1"/>
    <property type="match status" value="1"/>
</dbReference>
<proteinExistence type="predicted"/>
<organism evidence="2 3">
    <name type="scientific">Parathalassolituus penaei</name>
    <dbReference type="NCBI Taxonomy" id="2997323"/>
    <lineage>
        <taxon>Bacteria</taxon>
        <taxon>Pseudomonadati</taxon>
        <taxon>Pseudomonadota</taxon>
        <taxon>Gammaproteobacteria</taxon>
        <taxon>Oceanospirillales</taxon>
        <taxon>Oceanospirillaceae</taxon>
        <taxon>Parathalassolituus</taxon>
    </lineage>
</organism>
<dbReference type="SUPFAM" id="SSF47413">
    <property type="entry name" value="lambda repressor-like DNA-binding domains"/>
    <property type="match status" value="1"/>
</dbReference>
<name>A0A9X3EFA3_9GAMM</name>
<dbReference type="GO" id="GO:0003677">
    <property type="term" value="F:DNA binding"/>
    <property type="evidence" value="ECO:0007669"/>
    <property type="project" value="InterPro"/>
</dbReference>
<keyword evidence="3" id="KW-1185">Reference proteome</keyword>
<protein>
    <submittedName>
        <fullName evidence="2">Helix-turn-helix transcriptional regulator</fullName>
    </submittedName>
</protein>
<evidence type="ECO:0000313" key="3">
    <source>
        <dbReference type="Proteomes" id="UP001150830"/>
    </source>
</evidence>
<dbReference type="Pfam" id="PF01381">
    <property type="entry name" value="HTH_3"/>
    <property type="match status" value="1"/>
</dbReference>
<feature type="domain" description="HTH cro/C1-type" evidence="1">
    <location>
        <begin position="29"/>
        <end position="83"/>
    </location>
</feature>
<dbReference type="Proteomes" id="UP001150830">
    <property type="component" value="Unassembled WGS sequence"/>
</dbReference>
<dbReference type="AlphaFoldDB" id="A0A9X3EFA3"/>
<dbReference type="RefSeq" id="WP_283174720.1">
    <property type="nucleotide sequence ID" value="NZ_JAPNOA010000056.1"/>
</dbReference>
<dbReference type="CDD" id="cd00093">
    <property type="entry name" value="HTH_XRE"/>
    <property type="match status" value="1"/>
</dbReference>
<dbReference type="InterPro" id="IPR001387">
    <property type="entry name" value="Cro/C1-type_HTH"/>
</dbReference>
<sequence length="191" mass="20849">MTIPPDIGMGNRPARIDSIPDLATLSSVIRGYRMTTGETLQSLAERSGVSRSVIMDIESGLKSPTVGVLARLALAMNIRIDDLVQPPVVPGIADADVPVLECQSLRVPPGQDGLDLFRIRFCRYGRYTFNGTAATSRKHLWIDEGVVLLYLPGSVQEIQPHRLVSFNAGFVHYLECVRGPLASGTMTIMRT</sequence>
<evidence type="ECO:0000313" key="2">
    <source>
        <dbReference type="EMBL" id="MCY0966512.1"/>
    </source>
</evidence>